<feature type="region of interest" description="Disordered" evidence="1">
    <location>
        <begin position="36"/>
        <end position="56"/>
    </location>
</feature>
<proteinExistence type="predicted"/>
<feature type="region of interest" description="Disordered" evidence="1">
    <location>
        <begin position="81"/>
        <end position="101"/>
    </location>
</feature>
<organism evidence="2 3">
    <name type="scientific">Hebeloma cylindrosporum</name>
    <dbReference type="NCBI Taxonomy" id="76867"/>
    <lineage>
        <taxon>Eukaryota</taxon>
        <taxon>Fungi</taxon>
        <taxon>Dikarya</taxon>
        <taxon>Basidiomycota</taxon>
        <taxon>Agaricomycotina</taxon>
        <taxon>Agaricomycetes</taxon>
        <taxon>Agaricomycetidae</taxon>
        <taxon>Agaricales</taxon>
        <taxon>Agaricineae</taxon>
        <taxon>Hymenogastraceae</taxon>
        <taxon>Hebeloma</taxon>
    </lineage>
</organism>
<dbReference type="AlphaFoldDB" id="A0A0C2Y8J5"/>
<accession>A0A0C2Y8J5</accession>
<feature type="compositionally biased region" description="Polar residues" evidence="1">
    <location>
        <begin position="81"/>
        <end position="95"/>
    </location>
</feature>
<reference evidence="3" key="2">
    <citation type="submission" date="2015-01" db="EMBL/GenBank/DDBJ databases">
        <title>Evolutionary Origins and Diversification of the Mycorrhizal Mutualists.</title>
        <authorList>
            <consortium name="DOE Joint Genome Institute"/>
            <consortium name="Mycorrhizal Genomics Consortium"/>
            <person name="Kohler A."/>
            <person name="Kuo A."/>
            <person name="Nagy L.G."/>
            <person name="Floudas D."/>
            <person name="Copeland A."/>
            <person name="Barry K.W."/>
            <person name="Cichocki N."/>
            <person name="Veneault-Fourrey C."/>
            <person name="LaButti K."/>
            <person name="Lindquist E.A."/>
            <person name="Lipzen A."/>
            <person name="Lundell T."/>
            <person name="Morin E."/>
            <person name="Murat C."/>
            <person name="Riley R."/>
            <person name="Ohm R."/>
            <person name="Sun H."/>
            <person name="Tunlid A."/>
            <person name="Henrissat B."/>
            <person name="Grigoriev I.V."/>
            <person name="Hibbett D.S."/>
            <person name="Martin F."/>
        </authorList>
    </citation>
    <scope>NUCLEOTIDE SEQUENCE [LARGE SCALE GENOMIC DNA]</scope>
    <source>
        <strain evidence="3">h7</strain>
    </source>
</reference>
<keyword evidence="3" id="KW-1185">Reference proteome</keyword>
<gene>
    <name evidence="2" type="ORF">M413DRAFT_448625</name>
</gene>
<reference evidence="2 3" key="1">
    <citation type="submission" date="2014-04" db="EMBL/GenBank/DDBJ databases">
        <authorList>
            <consortium name="DOE Joint Genome Institute"/>
            <person name="Kuo A."/>
            <person name="Gay G."/>
            <person name="Dore J."/>
            <person name="Kohler A."/>
            <person name="Nagy L.G."/>
            <person name="Floudas D."/>
            <person name="Copeland A."/>
            <person name="Barry K.W."/>
            <person name="Cichocki N."/>
            <person name="Veneault-Fourrey C."/>
            <person name="LaButti K."/>
            <person name="Lindquist E.A."/>
            <person name="Lipzen A."/>
            <person name="Lundell T."/>
            <person name="Morin E."/>
            <person name="Murat C."/>
            <person name="Sun H."/>
            <person name="Tunlid A."/>
            <person name="Henrissat B."/>
            <person name="Grigoriev I.V."/>
            <person name="Hibbett D.S."/>
            <person name="Martin F."/>
            <person name="Nordberg H.P."/>
            <person name="Cantor M.N."/>
            <person name="Hua S.X."/>
        </authorList>
    </citation>
    <scope>NUCLEOTIDE SEQUENCE [LARGE SCALE GENOMIC DNA]</scope>
    <source>
        <strain evidence="3">h7</strain>
    </source>
</reference>
<sequence length="114" mass="12620">MSSTTTGNPPSPTSLPSLPAEQYLWIHRPLAPYSRFSPDGKLQLTRGSPYPARNSIPFPYNPLPNSSYNRETKIPFITARSSTPSLFNPSPSTPKQPYGNPLAFDPLSIHHLLM</sequence>
<evidence type="ECO:0000313" key="2">
    <source>
        <dbReference type="EMBL" id="KIM37342.1"/>
    </source>
</evidence>
<evidence type="ECO:0000313" key="3">
    <source>
        <dbReference type="Proteomes" id="UP000053424"/>
    </source>
</evidence>
<dbReference type="HOGENOM" id="CLU_2121371_0_0_1"/>
<protein>
    <submittedName>
        <fullName evidence="2">Uncharacterized protein</fullName>
    </submittedName>
</protein>
<evidence type="ECO:0000256" key="1">
    <source>
        <dbReference type="SAM" id="MobiDB-lite"/>
    </source>
</evidence>
<dbReference type="EMBL" id="KN831798">
    <property type="protein sequence ID" value="KIM37342.1"/>
    <property type="molecule type" value="Genomic_DNA"/>
</dbReference>
<name>A0A0C2Y8J5_HEBCY</name>
<dbReference type="Proteomes" id="UP000053424">
    <property type="component" value="Unassembled WGS sequence"/>
</dbReference>